<feature type="region of interest" description="Disordered" evidence="1">
    <location>
        <begin position="1"/>
        <end position="35"/>
    </location>
</feature>
<protein>
    <submittedName>
        <fullName evidence="2">Uncharacterized protein</fullName>
    </submittedName>
</protein>
<dbReference type="EMBL" id="CSBK01005341">
    <property type="protein sequence ID" value="CPC58884.1"/>
    <property type="molecule type" value="Genomic_DNA"/>
</dbReference>
<evidence type="ECO:0000313" key="2">
    <source>
        <dbReference type="EMBL" id="CPC58884.1"/>
    </source>
</evidence>
<evidence type="ECO:0000256" key="1">
    <source>
        <dbReference type="SAM" id="MobiDB-lite"/>
    </source>
</evidence>
<dbReference type="AlphaFoldDB" id="A0A916LIQ4"/>
<comment type="caution">
    <text evidence="2">The sequence shown here is derived from an EMBL/GenBank/DDBJ whole genome shotgun (WGS) entry which is preliminary data.</text>
</comment>
<dbReference type="Proteomes" id="UP000039021">
    <property type="component" value="Unassembled WGS sequence"/>
</dbReference>
<proteinExistence type="predicted"/>
<sequence length="35" mass="3415">MLAASPARSRANRSSVSVPSARIAAPSSAGKTSDG</sequence>
<feature type="compositionally biased region" description="Low complexity" evidence="1">
    <location>
        <begin position="1"/>
        <end position="22"/>
    </location>
</feature>
<reference evidence="3" key="1">
    <citation type="submission" date="2015-03" db="EMBL/GenBank/DDBJ databases">
        <authorList>
            <consortium name="Pathogen Informatics"/>
        </authorList>
    </citation>
    <scope>NUCLEOTIDE SEQUENCE [LARGE SCALE GENOMIC DNA]</scope>
    <source>
        <strain evidence="3">N09902308</strain>
    </source>
</reference>
<gene>
    <name evidence="2" type="ORF">ERS007739_05728</name>
</gene>
<name>A0A916LIQ4_MYCTX</name>
<accession>A0A916LIQ4</accession>
<organism evidence="2 3">
    <name type="scientific">Mycobacterium tuberculosis</name>
    <dbReference type="NCBI Taxonomy" id="1773"/>
    <lineage>
        <taxon>Bacteria</taxon>
        <taxon>Bacillati</taxon>
        <taxon>Actinomycetota</taxon>
        <taxon>Actinomycetes</taxon>
        <taxon>Mycobacteriales</taxon>
        <taxon>Mycobacteriaceae</taxon>
        <taxon>Mycobacterium</taxon>
        <taxon>Mycobacterium tuberculosis complex</taxon>
    </lineage>
</organism>
<evidence type="ECO:0000313" key="3">
    <source>
        <dbReference type="Proteomes" id="UP000039021"/>
    </source>
</evidence>